<dbReference type="PANTHER" id="PTHR38165:SF1">
    <property type="entry name" value="GLUCANASE B"/>
    <property type="match status" value="1"/>
</dbReference>
<protein>
    <submittedName>
        <fullName evidence="2">Glycoside hydrolase family 64 protein</fullName>
    </submittedName>
</protein>
<dbReference type="AlphaFoldDB" id="A0A2T4C1K3"/>
<dbReference type="STRING" id="983965.A0A2T4C1K3"/>
<organism evidence="2 3">
    <name type="scientific">Trichoderma longibrachiatum ATCC 18648</name>
    <dbReference type="NCBI Taxonomy" id="983965"/>
    <lineage>
        <taxon>Eukaryota</taxon>
        <taxon>Fungi</taxon>
        <taxon>Dikarya</taxon>
        <taxon>Ascomycota</taxon>
        <taxon>Pezizomycotina</taxon>
        <taxon>Sordariomycetes</taxon>
        <taxon>Hypocreomycetidae</taxon>
        <taxon>Hypocreales</taxon>
        <taxon>Hypocreaceae</taxon>
        <taxon>Trichoderma</taxon>
    </lineage>
</organism>
<dbReference type="InterPro" id="IPR037176">
    <property type="entry name" value="Osmotin/thaumatin-like_sf"/>
</dbReference>
<dbReference type="InterPro" id="IPR042517">
    <property type="entry name" value="Glyco_hydro_64_N_2"/>
</dbReference>
<dbReference type="InterPro" id="IPR032477">
    <property type="entry name" value="Glyco_hydro_64"/>
</dbReference>
<dbReference type="OrthoDB" id="5290283at2759"/>
<dbReference type="CDD" id="cd09220">
    <property type="entry name" value="GH64-GluB-like"/>
    <property type="match status" value="1"/>
</dbReference>
<dbReference type="EMBL" id="KZ679134">
    <property type="protein sequence ID" value="PTB75439.1"/>
    <property type="molecule type" value="Genomic_DNA"/>
</dbReference>
<evidence type="ECO:0000313" key="3">
    <source>
        <dbReference type="Proteomes" id="UP000240760"/>
    </source>
</evidence>
<proteinExistence type="predicted"/>
<dbReference type="Proteomes" id="UP000240760">
    <property type="component" value="Unassembled WGS sequence"/>
</dbReference>
<dbReference type="PANTHER" id="PTHR38165">
    <property type="match status" value="1"/>
</dbReference>
<dbReference type="InterPro" id="IPR037398">
    <property type="entry name" value="Glyco_hydro_64_fam"/>
</dbReference>
<accession>A0A2T4C1K3</accession>
<feature type="domain" description="GH64" evidence="1">
    <location>
        <begin position="1"/>
        <end position="378"/>
    </location>
</feature>
<name>A0A2T4C1K3_TRILO</name>
<evidence type="ECO:0000259" key="1">
    <source>
        <dbReference type="PROSITE" id="PS52006"/>
    </source>
</evidence>
<dbReference type="Gene3D" id="2.60.110.10">
    <property type="entry name" value="Thaumatin"/>
    <property type="match status" value="1"/>
</dbReference>
<dbReference type="GO" id="GO:0016787">
    <property type="term" value="F:hydrolase activity"/>
    <property type="evidence" value="ECO:0007669"/>
    <property type="project" value="UniProtKB-KW"/>
</dbReference>
<reference evidence="2 3" key="1">
    <citation type="submission" date="2016-07" db="EMBL/GenBank/DDBJ databases">
        <title>Multiple horizontal gene transfer events from other fungi enriched the ability of initially mycotrophic Trichoderma (Ascomycota) to feed on dead plant biomass.</title>
        <authorList>
            <consortium name="DOE Joint Genome Institute"/>
            <person name="Aerts A."/>
            <person name="Atanasova L."/>
            <person name="Chenthamara K."/>
            <person name="Zhang J."/>
            <person name="Grujic M."/>
            <person name="Henrissat B."/>
            <person name="Kuo A."/>
            <person name="Salamov A."/>
            <person name="Lipzen A."/>
            <person name="Labutti K."/>
            <person name="Barry K."/>
            <person name="Miao Y."/>
            <person name="Rahimi M.J."/>
            <person name="Shen Q."/>
            <person name="Grigoriev I.V."/>
            <person name="Kubicek C.P."/>
            <person name="Druzhinina I.S."/>
        </authorList>
    </citation>
    <scope>NUCLEOTIDE SEQUENCE [LARGE SCALE GENOMIC DNA]</scope>
    <source>
        <strain evidence="2 3">ATCC 18648</strain>
    </source>
</reference>
<dbReference type="PROSITE" id="PS52006">
    <property type="entry name" value="GH64"/>
    <property type="match status" value="1"/>
</dbReference>
<dbReference type="Gene3D" id="3.30.920.50">
    <property type="entry name" value="Beta-1,3-glucanase, C-terminal domain"/>
    <property type="match status" value="1"/>
</dbReference>
<sequence>MTPNTLSIVVKNNSDAAQLYAYVTGTAPSGDVFFLSADGQTPYYPASPSGTLQPLGQDCAVAVGGPGESRTLTVPRLAGARVWFGLDAPLTFLLNPGPAVVEPSATNPADKNYNVRWAFAELTLNEAELYVNVSYVDFFSVPVSLKLENGKGEVRSVEGMPKGALDEVCEKLVAQGAKDGKGWEKLVVKAADGKTNLRVLSPNSAGVMFSGLFDGYYDAYVDAAWKKFQGEDVVVNMQFGDWGDAVGRVDASGEKLVFSNGGGTFAKPSAADIFSCSTGPFAGGEDVSPKQLNVGARLAAALNRSTLLLEGPHPEGDDVSEYYLDPVTNHYARICHEVSIGGRGYAFPYDDVGKTGGEDQSGFLNDGDPKVLTIGVGAPL</sequence>
<keyword evidence="2" id="KW-0378">Hydrolase</keyword>
<keyword evidence="3" id="KW-1185">Reference proteome</keyword>
<gene>
    <name evidence="2" type="ORF">M440DRAFT_1402959</name>
</gene>
<evidence type="ECO:0000313" key="2">
    <source>
        <dbReference type="EMBL" id="PTB75439.1"/>
    </source>
</evidence>
<dbReference type="Pfam" id="PF16483">
    <property type="entry name" value="Glyco_hydro_64"/>
    <property type="match status" value="1"/>
</dbReference>